<dbReference type="Proteomes" id="UP000028181">
    <property type="component" value="Chromosome I"/>
</dbReference>
<organism evidence="3 4">
    <name type="scientific">Neorhizobium galegae bv. orientalis str. HAMBI 540</name>
    <dbReference type="NCBI Taxonomy" id="1028800"/>
    <lineage>
        <taxon>Bacteria</taxon>
        <taxon>Pseudomonadati</taxon>
        <taxon>Pseudomonadota</taxon>
        <taxon>Alphaproteobacteria</taxon>
        <taxon>Hyphomicrobiales</taxon>
        <taxon>Rhizobiaceae</taxon>
        <taxon>Rhizobium/Agrobacterium group</taxon>
        <taxon>Neorhizobium</taxon>
    </lineage>
</organism>
<protein>
    <submittedName>
        <fullName evidence="3">Plasmid stabilization system</fullName>
    </submittedName>
</protein>
<dbReference type="OrthoDB" id="121597at2"/>
<dbReference type="PANTHER" id="PTHR33755:SF7">
    <property type="entry name" value="TOXIN MODULE OF TOXIN-ANTITOXIN SYSTEM RELE_STBE FAMILY"/>
    <property type="match status" value="1"/>
</dbReference>
<dbReference type="InterPro" id="IPR007712">
    <property type="entry name" value="RelE/ParE_toxin"/>
</dbReference>
<reference evidence="4" key="1">
    <citation type="journal article" date="2014" name="BMC Genomics">
        <title>Genome sequencing of two Neorhizobium galegae strains reveals a noeT gene responsible for the unusual acetylation of the nodulation factors.</title>
        <authorList>
            <person name="Osterman J."/>
            <person name="Marsh J."/>
            <person name="Laine P.K."/>
            <person name="Zeng Z."/>
            <person name="Alatalo E."/>
            <person name="Sullivan J.T."/>
            <person name="Young J.P."/>
            <person name="Thomas-Oates J."/>
            <person name="Paulin L."/>
            <person name="Lindstrom K."/>
        </authorList>
    </citation>
    <scope>NUCLEOTIDE SEQUENCE [LARGE SCALE GENOMIC DNA]</scope>
    <source>
        <strain evidence="4">HAMBI 540</strain>
    </source>
</reference>
<evidence type="ECO:0000313" key="4">
    <source>
        <dbReference type="Proteomes" id="UP000028181"/>
    </source>
</evidence>
<proteinExistence type="inferred from homology"/>
<dbReference type="PANTHER" id="PTHR33755">
    <property type="entry name" value="TOXIN PARE1-RELATED"/>
    <property type="match status" value="1"/>
</dbReference>
<dbReference type="Gene3D" id="3.30.2310.20">
    <property type="entry name" value="RelE-like"/>
    <property type="match status" value="1"/>
</dbReference>
<keyword evidence="4" id="KW-1185">Reference proteome</keyword>
<dbReference type="HOGENOM" id="CLU_147162_13_1_5"/>
<gene>
    <name evidence="3" type="ORF">RG540_CH06940</name>
</gene>
<dbReference type="RefSeq" id="WP_038584585.1">
    <property type="nucleotide sequence ID" value="NZ_HG938353.1"/>
</dbReference>
<accession>A0A068SL36</accession>
<dbReference type="InterPro" id="IPR035093">
    <property type="entry name" value="RelE/ParE_toxin_dom_sf"/>
</dbReference>
<evidence type="ECO:0000313" key="3">
    <source>
        <dbReference type="EMBL" id="CDN46883.1"/>
    </source>
</evidence>
<sequence length="99" mass="11357">MTYAIKLTERARGDLKLLYAFMLDRDEEAAARALDAITQSMELLEEFPFSCRKAPGENAFLRELLVPFGSSGYIVLFRIDNDKTVTIAAVRHQREDDYH</sequence>
<evidence type="ECO:0000256" key="2">
    <source>
        <dbReference type="ARBA" id="ARBA00022649"/>
    </source>
</evidence>
<comment type="similarity">
    <text evidence="1">Belongs to the RelE toxin family.</text>
</comment>
<dbReference type="Pfam" id="PF05016">
    <property type="entry name" value="ParE_toxin"/>
    <property type="match status" value="1"/>
</dbReference>
<dbReference type="PATRIC" id="fig|1028800.3.peg.700"/>
<evidence type="ECO:0000256" key="1">
    <source>
        <dbReference type="ARBA" id="ARBA00006226"/>
    </source>
</evidence>
<dbReference type="GeneID" id="24259333"/>
<dbReference type="InterPro" id="IPR051803">
    <property type="entry name" value="TA_system_RelE-like_toxin"/>
</dbReference>
<dbReference type="AlphaFoldDB" id="A0A068SL36"/>
<dbReference type="KEGG" id="ngg:RG540_CH06940"/>
<dbReference type="EMBL" id="HG938353">
    <property type="protein sequence ID" value="CDN46883.1"/>
    <property type="molecule type" value="Genomic_DNA"/>
</dbReference>
<keyword evidence="2" id="KW-1277">Toxin-antitoxin system</keyword>
<dbReference type="eggNOG" id="COG3668">
    <property type="taxonomic scope" value="Bacteria"/>
</dbReference>
<name>A0A068SL36_NEOGA</name>